<dbReference type="FunFam" id="4.10.320.30:FF:000001">
    <property type="entry name" value="Myelin transcription factor 1-like, a"/>
    <property type="match status" value="2"/>
</dbReference>
<evidence type="ECO:0000256" key="8">
    <source>
        <dbReference type="ARBA" id="ARBA00023163"/>
    </source>
</evidence>
<gene>
    <name evidence="11" type="ORF">CBOVIS_LOCUS9486</name>
</gene>
<feature type="compositionally biased region" description="Pro residues" evidence="10">
    <location>
        <begin position="363"/>
        <end position="373"/>
    </location>
</feature>
<evidence type="ECO:0000313" key="11">
    <source>
        <dbReference type="EMBL" id="CAB3407573.1"/>
    </source>
</evidence>
<comment type="subcellular location">
    <subcellularLocation>
        <location evidence="1">Nucleus</location>
    </subcellularLocation>
</comment>
<feature type="compositionally biased region" description="Low complexity" evidence="10">
    <location>
        <begin position="90"/>
        <end position="103"/>
    </location>
</feature>
<dbReference type="GO" id="GO:0005634">
    <property type="term" value="C:nucleus"/>
    <property type="evidence" value="ECO:0007669"/>
    <property type="project" value="UniProtKB-SubCell"/>
</dbReference>
<feature type="compositionally biased region" description="Basic and acidic residues" evidence="10">
    <location>
        <begin position="405"/>
        <end position="414"/>
    </location>
</feature>
<dbReference type="SUPFAM" id="SSF103637">
    <property type="entry name" value="CCHHC domain"/>
    <property type="match status" value="2"/>
</dbReference>
<dbReference type="GO" id="GO:0008270">
    <property type="term" value="F:zinc ion binding"/>
    <property type="evidence" value="ECO:0007669"/>
    <property type="project" value="UniProtKB-KW"/>
</dbReference>
<feature type="compositionally biased region" description="Low complexity" evidence="10">
    <location>
        <begin position="132"/>
        <end position="143"/>
    </location>
</feature>
<comment type="similarity">
    <text evidence="2">Belongs to the MYT1 family.</text>
</comment>
<evidence type="ECO:0000256" key="6">
    <source>
        <dbReference type="ARBA" id="ARBA00022833"/>
    </source>
</evidence>
<feature type="compositionally biased region" description="Polar residues" evidence="10">
    <location>
        <begin position="201"/>
        <end position="212"/>
    </location>
</feature>
<evidence type="ECO:0000256" key="4">
    <source>
        <dbReference type="ARBA" id="ARBA00022737"/>
    </source>
</evidence>
<dbReference type="AlphaFoldDB" id="A0A8S1F0T7"/>
<accession>A0A8S1F0T7</accession>
<reference evidence="11 12" key="1">
    <citation type="submission" date="2020-04" db="EMBL/GenBank/DDBJ databases">
        <authorList>
            <person name="Laetsch R D."/>
            <person name="Stevens L."/>
            <person name="Kumar S."/>
            <person name="Blaxter L. M."/>
        </authorList>
    </citation>
    <scope>NUCLEOTIDE SEQUENCE [LARGE SCALE GENOMIC DNA]</scope>
</reference>
<dbReference type="OrthoDB" id="10069059at2759"/>
<feature type="compositionally biased region" description="Pro residues" evidence="10">
    <location>
        <begin position="163"/>
        <end position="177"/>
    </location>
</feature>
<protein>
    <submittedName>
        <fullName evidence="11">Uncharacterized protein</fullName>
    </submittedName>
</protein>
<comment type="caution">
    <text evidence="11">The sequence shown here is derived from an EMBL/GenBank/DDBJ whole genome shotgun (WGS) entry which is preliminary data.</text>
</comment>
<dbReference type="InterPro" id="IPR036060">
    <property type="entry name" value="Znf_C2H2C_sf"/>
</dbReference>
<keyword evidence="8" id="KW-0804">Transcription</keyword>
<dbReference type="PANTHER" id="PTHR10816">
    <property type="entry name" value="MYELIN TRANSCRIPTION FACTOR 1-RELATED"/>
    <property type="match status" value="1"/>
</dbReference>
<feature type="compositionally biased region" description="Basic and acidic residues" evidence="10">
    <location>
        <begin position="375"/>
        <end position="384"/>
    </location>
</feature>
<feature type="region of interest" description="Disordered" evidence="10">
    <location>
        <begin position="132"/>
        <end position="213"/>
    </location>
</feature>
<evidence type="ECO:0000256" key="5">
    <source>
        <dbReference type="ARBA" id="ARBA00022771"/>
    </source>
</evidence>
<feature type="compositionally biased region" description="Polar residues" evidence="10">
    <location>
        <begin position="144"/>
        <end position="162"/>
    </location>
</feature>
<feature type="region of interest" description="Disordered" evidence="10">
    <location>
        <begin position="22"/>
        <end position="104"/>
    </location>
</feature>
<feature type="compositionally biased region" description="Basic and acidic residues" evidence="10">
    <location>
        <begin position="74"/>
        <end position="87"/>
    </location>
</feature>
<keyword evidence="7" id="KW-0805">Transcription regulation</keyword>
<dbReference type="InterPro" id="IPR002515">
    <property type="entry name" value="Znf_C2H2C"/>
</dbReference>
<keyword evidence="3" id="KW-0479">Metal-binding</keyword>
<dbReference type="Gene3D" id="4.10.320.30">
    <property type="match status" value="2"/>
</dbReference>
<dbReference type="Proteomes" id="UP000494206">
    <property type="component" value="Unassembled WGS sequence"/>
</dbReference>
<organism evidence="11 12">
    <name type="scientific">Caenorhabditis bovis</name>
    <dbReference type="NCBI Taxonomy" id="2654633"/>
    <lineage>
        <taxon>Eukaryota</taxon>
        <taxon>Metazoa</taxon>
        <taxon>Ecdysozoa</taxon>
        <taxon>Nematoda</taxon>
        <taxon>Chromadorea</taxon>
        <taxon>Rhabditida</taxon>
        <taxon>Rhabditina</taxon>
        <taxon>Rhabditomorpha</taxon>
        <taxon>Rhabditoidea</taxon>
        <taxon>Rhabditidae</taxon>
        <taxon>Peloderinae</taxon>
        <taxon>Caenorhabditis</taxon>
    </lineage>
</organism>
<keyword evidence="5" id="KW-0863">Zinc-finger</keyword>
<dbReference type="GO" id="GO:0003714">
    <property type="term" value="F:transcription corepressor activity"/>
    <property type="evidence" value="ECO:0007669"/>
    <property type="project" value="TreeGrafter"/>
</dbReference>
<evidence type="ECO:0000256" key="10">
    <source>
        <dbReference type="SAM" id="MobiDB-lite"/>
    </source>
</evidence>
<feature type="region of interest" description="Disordered" evidence="10">
    <location>
        <begin position="361"/>
        <end position="427"/>
    </location>
</feature>
<keyword evidence="4" id="KW-0677">Repeat</keyword>
<proteinExistence type="inferred from homology"/>
<name>A0A8S1F0T7_9PELO</name>
<dbReference type="PROSITE" id="PS51802">
    <property type="entry name" value="ZF_CCHHC"/>
    <property type="match status" value="2"/>
</dbReference>
<dbReference type="Pfam" id="PF01530">
    <property type="entry name" value="zf-C2HC"/>
    <property type="match status" value="2"/>
</dbReference>
<keyword evidence="9" id="KW-0539">Nucleus</keyword>
<evidence type="ECO:0000256" key="3">
    <source>
        <dbReference type="ARBA" id="ARBA00022723"/>
    </source>
</evidence>
<evidence type="ECO:0000256" key="9">
    <source>
        <dbReference type="ARBA" id="ARBA00023242"/>
    </source>
</evidence>
<keyword evidence="12" id="KW-1185">Reference proteome</keyword>
<dbReference type="EMBL" id="CADEPM010000006">
    <property type="protein sequence ID" value="CAB3407573.1"/>
    <property type="molecule type" value="Genomic_DNA"/>
</dbReference>
<sequence length="468" mass="49544">MSELFAASGYDPKFLMSIVSSMQNAQKQHTDDDDDDALFNSAASSNTDDSDSLDDGASNCSDSGPPAKRRRKPEAKDIVRADAEKMTCDSPTTSTTTSALSAPQKPLDMSQFMCAQFPGSIQEQLRILTAATTNTNTNTNTNTIEASPTETDGSVEARNSTKSPPPPSSPSSSPPHTPAAQTNVSEELSISTTPTISFTPNGSIPSPGTGYSWSIRREGKLACPTPGCDGSGHQTGLYTHHRSLSGCPRRPEKSVIQMLALRQDTVLRCTTPGCSGKGHVNGNRTSHRSLSGCPIAHQEKLAKKGIKMNPQRIRTPPKVVDETPLDLTLANGLNAQHLMAAASAGLIPTSALMDALMKFAVPPTAPPPPPPPALDDEHHKKEKENDGDEAAAAASSSSSPPPTLSKEDGDEKPKPQHHQQAGGSLFAGETLLKLPQFAYPPPPPAAAFFNPQNQLLAQLMLAQFQQGF</sequence>
<evidence type="ECO:0000256" key="2">
    <source>
        <dbReference type="ARBA" id="ARBA00010194"/>
    </source>
</evidence>
<keyword evidence="6" id="KW-0862">Zinc</keyword>
<feature type="compositionally biased region" description="Low complexity" evidence="10">
    <location>
        <begin position="189"/>
        <end position="200"/>
    </location>
</feature>
<evidence type="ECO:0000313" key="12">
    <source>
        <dbReference type="Proteomes" id="UP000494206"/>
    </source>
</evidence>
<dbReference type="PANTHER" id="PTHR10816:SF19">
    <property type="entry name" value="PROTEIN INTERACTING WITH TTK69 AND SIN3A, ISOFORM D"/>
    <property type="match status" value="1"/>
</dbReference>
<feature type="compositionally biased region" description="Polar residues" evidence="10">
    <location>
        <begin position="179"/>
        <end position="188"/>
    </location>
</feature>
<dbReference type="GO" id="GO:0006357">
    <property type="term" value="P:regulation of transcription by RNA polymerase II"/>
    <property type="evidence" value="ECO:0007669"/>
    <property type="project" value="TreeGrafter"/>
</dbReference>
<evidence type="ECO:0000256" key="1">
    <source>
        <dbReference type="ARBA" id="ARBA00004123"/>
    </source>
</evidence>
<evidence type="ECO:0000256" key="7">
    <source>
        <dbReference type="ARBA" id="ARBA00023015"/>
    </source>
</evidence>